<evidence type="ECO:0000313" key="3">
    <source>
        <dbReference type="EMBL" id="KEG00623.1"/>
    </source>
</evidence>
<dbReference type="GeneID" id="19962660"/>
<dbReference type="SMART" id="SM00268">
    <property type="entry name" value="ACTIN"/>
    <property type="match status" value="1"/>
</dbReference>
<accession>A0A081IAB5</accession>
<reference evidence="4 6" key="2">
    <citation type="submission" date="2019-01" db="EMBL/GenBank/DDBJ databases">
        <authorList>
            <person name="Ramaprasad A."/>
        </authorList>
    </citation>
    <scope>NUCLEOTIDE SEQUENCE [LARGE SCALE GENOMIC DNA]</scope>
</reference>
<dbReference type="Proteomes" id="UP000290582">
    <property type="component" value="Chromosome PVVCY_02"/>
</dbReference>
<dbReference type="EMBL" id="KL446955">
    <property type="protein sequence ID" value="KEG00623.1"/>
    <property type="molecule type" value="Genomic_DNA"/>
</dbReference>
<evidence type="ECO:0000313" key="6">
    <source>
        <dbReference type="Proteomes" id="UP000290582"/>
    </source>
</evidence>
<dbReference type="SUPFAM" id="SSF53067">
    <property type="entry name" value="Actin-like ATPase domain"/>
    <property type="match status" value="1"/>
</dbReference>
<dbReference type="PANTHER" id="PTHR11937">
    <property type="entry name" value="ACTIN"/>
    <property type="match status" value="1"/>
</dbReference>
<dbReference type="Proteomes" id="UP000030681">
    <property type="component" value="Unassembled WGS sequence"/>
</dbReference>
<evidence type="ECO:0000256" key="2">
    <source>
        <dbReference type="RuleBase" id="RU000487"/>
    </source>
</evidence>
<dbReference type="Gene3D" id="3.30.420.40">
    <property type="match status" value="4"/>
</dbReference>
<sequence length="544" mass="64662">MEMKSKKYDNENDYKYYILQIGRKYTYVGFSGLHKPISVFNTPNFFIYNENFHNCVDDENQFDEIAKGLLKMESNNNNVPKEETRLKMCKIKNEDIIKEEDSSETDKTSDYGINKLFENGDQIYDEVLETCENNERVEKMKESKLYHYEYKYNQDINLWNKFFEEFCFQIFDRIIKTSNKAKKVIVVMNMFIPTIIRYSLCKCLIENLNYYSISYINDLVSPLFLCNCNTCLVIDLGYLNCRLLPIMNGLPLYHHYTYIYNGGFYINQEIKRLLKEQYIKGEIKELATREPAYESGNFSCENKNDDNEKEEINVNNYNMNNEIWINENESENIFRKHLEMYDLERILNIIENISDDEIEAIKIKYCYLKNEETKFVSDKYILYKLENGEIIITPETRWKACEILFNKKNDQNIYSLLSSILNKLNTFEVSVFQNILLVGGCSNIKGIVSKIAKEFSQIIRKKNTHTQKNNSYNQNSGKNKKKYIEKLENNMNFIFPKTSPNLRQFLGASICSNLENLPDYNNEHIYNNVLYDHLNEDVYMTFKR</sequence>
<dbReference type="RefSeq" id="XP_008626314.1">
    <property type="nucleotide sequence ID" value="XM_008628092.1"/>
</dbReference>
<dbReference type="InterPro" id="IPR004000">
    <property type="entry name" value="Actin"/>
</dbReference>
<reference evidence="3 5" key="1">
    <citation type="submission" date="2013-02" db="EMBL/GenBank/DDBJ databases">
        <title>The Genome Sequence of Plasmodium vinckei vinckei.</title>
        <authorList>
            <consortium name="The Broad Institute Genome Sequencing Platform"/>
            <consortium name="The Broad Institute Genome Sequencing Center for Infectious Disease"/>
            <person name="Neafsey D."/>
            <person name="Cheeseman I."/>
            <person name="Volkman S."/>
            <person name="Adams J."/>
            <person name="Walker B."/>
            <person name="Young S.K."/>
            <person name="Zeng Q."/>
            <person name="Gargeya S."/>
            <person name="Fitzgerald M."/>
            <person name="Haas B."/>
            <person name="Abouelleil A."/>
            <person name="Alvarado L."/>
            <person name="Arachchi H.M."/>
            <person name="Berlin A.M."/>
            <person name="Chapman S.B."/>
            <person name="Dewar J."/>
            <person name="Goldberg J."/>
            <person name="Griggs A."/>
            <person name="Gujja S."/>
            <person name="Hansen M."/>
            <person name="Howarth C."/>
            <person name="Imamovic A."/>
            <person name="Larimer J."/>
            <person name="McCowan C."/>
            <person name="Murphy C."/>
            <person name="Neiman D."/>
            <person name="Pearson M."/>
            <person name="Priest M."/>
            <person name="Roberts A."/>
            <person name="Saif S."/>
            <person name="Shea T."/>
            <person name="Sisk P."/>
            <person name="Sykes S."/>
            <person name="Wortman J."/>
            <person name="Nusbaum C."/>
            <person name="Birren B."/>
        </authorList>
    </citation>
    <scope>NUCLEOTIDE SEQUENCE [LARGE SCALE GENOMIC DNA]</scope>
    <source>
        <strain evidence="5">vinckei</strain>
        <strain evidence="3">Vinckei</strain>
    </source>
</reference>
<name>A0A081IAB5_PLAVN</name>
<dbReference type="KEGG" id="pvv:PVVCY_0201200"/>
<evidence type="ECO:0000256" key="1">
    <source>
        <dbReference type="ARBA" id="ARBA00049360"/>
    </source>
</evidence>
<dbReference type="AlphaFoldDB" id="A0A081IAB5"/>
<dbReference type="VEuPathDB" id="PlasmoDB:PVVCY_0201200"/>
<organism evidence="3 5">
    <name type="scientific">Plasmodium vinckei vinckei</name>
    <dbReference type="NCBI Taxonomy" id="54757"/>
    <lineage>
        <taxon>Eukaryota</taxon>
        <taxon>Sar</taxon>
        <taxon>Alveolata</taxon>
        <taxon>Apicomplexa</taxon>
        <taxon>Aconoidasida</taxon>
        <taxon>Haemosporida</taxon>
        <taxon>Plasmodiidae</taxon>
        <taxon>Plasmodium</taxon>
        <taxon>Plasmodium (Vinckeia)</taxon>
    </lineage>
</organism>
<evidence type="ECO:0000313" key="5">
    <source>
        <dbReference type="Proteomes" id="UP000030681"/>
    </source>
</evidence>
<dbReference type="OrthoDB" id="337660at2759"/>
<proteinExistence type="inferred from homology"/>
<comment type="catalytic activity">
    <reaction evidence="1">
        <text>ATP + H2O = ADP + phosphate + H(+)</text>
        <dbReference type="Rhea" id="RHEA:13065"/>
        <dbReference type="ChEBI" id="CHEBI:15377"/>
        <dbReference type="ChEBI" id="CHEBI:15378"/>
        <dbReference type="ChEBI" id="CHEBI:30616"/>
        <dbReference type="ChEBI" id="CHEBI:43474"/>
        <dbReference type="ChEBI" id="CHEBI:456216"/>
    </reaction>
</comment>
<dbReference type="InterPro" id="IPR043129">
    <property type="entry name" value="ATPase_NBD"/>
</dbReference>
<dbReference type="Pfam" id="PF00022">
    <property type="entry name" value="Actin"/>
    <property type="match status" value="1"/>
</dbReference>
<gene>
    <name evidence="4" type="ORF">PVVCY_0201200</name>
    <name evidence="3" type="ORF">YYE_04454</name>
</gene>
<evidence type="ECO:0000313" key="4">
    <source>
        <dbReference type="EMBL" id="VEV54682.1"/>
    </source>
</evidence>
<dbReference type="Gene3D" id="3.90.640.10">
    <property type="entry name" value="Actin, Chain A, domain 4"/>
    <property type="match status" value="2"/>
</dbReference>
<protein>
    <submittedName>
        <fullName evidence="4">Actin-like protein, putative</fullName>
    </submittedName>
</protein>
<dbReference type="EMBL" id="LR215058">
    <property type="protein sequence ID" value="VEV54682.1"/>
    <property type="molecule type" value="Genomic_DNA"/>
</dbReference>
<comment type="similarity">
    <text evidence="2">Belongs to the actin family.</text>
</comment>